<feature type="region of interest" description="Disordered" evidence="3">
    <location>
        <begin position="19"/>
        <end position="76"/>
    </location>
</feature>
<comment type="similarity">
    <text evidence="1">Belongs to the villin/gelsolin family.</text>
</comment>
<feature type="compositionally biased region" description="Basic and acidic residues" evidence="3">
    <location>
        <begin position="120"/>
        <end position="143"/>
    </location>
</feature>
<dbReference type="Pfam" id="PF02209">
    <property type="entry name" value="VHP"/>
    <property type="match status" value="1"/>
</dbReference>
<feature type="domain" description="HP" evidence="4">
    <location>
        <begin position="878"/>
        <end position="941"/>
    </location>
</feature>
<dbReference type="InterPro" id="IPR029006">
    <property type="entry name" value="ADF-H/Gelsolin-like_dom_sf"/>
</dbReference>
<dbReference type="SMART" id="SM00262">
    <property type="entry name" value="GEL"/>
    <property type="match status" value="3"/>
</dbReference>
<dbReference type="GO" id="GO:0008154">
    <property type="term" value="P:actin polymerization or depolymerization"/>
    <property type="evidence" value="ECO:0007669"/>
    <property type="project" value="TreeGrafter"/>
</dbReference>
<evidence type="ECO:0000259" key="4">
    <source>
        <dbReference type="PROSITE" id="PS51089"/>
    </source>
</evidence>
<evidence type="ECO:0000313" key="6">
    <source>
        <dbReference type="Proteomes" id="UP000594262"/>
    </source>
</evidence>
<feature type="coiled-coil region" evidence="2">
    <location>
        <begin position="655"/>
        <end position="682"/>
    </location>
</feature>
<dbReference type="Gene3D" id="3.40.20.10">
    <property type="entry name" value="Severin"/>
    <property type="match status" value="5"/>
</dbReference>
<dbReference type="GeneID" id="136809167"/>
<dbReference type="GO" id="GO:0005737">
    <property type="term" value="C:cytoplasm"/>
    <property type="evidence" value="ECO:0007669"/>
    <property type="project" value="TreeGrafter"/>
</dbReference>
<dbReference type="InterPro" id="IPR036886">
    <property type="entry name" value="Villin_headpiece_dom_sf"/>
</dbReference>
<dbReference type="InterPro" id="IPR007123">
    <property type="entry name" value="Gelsolin-like_dom"/>
</dbReference>
<sequence>MGEDAFDFDDLEIHESKSHIKSVRGFADQRRKLKPNRKNVASRNPVKVLQKRDDVIDDLEDGGSGTDEDDTNELVSSEKKLTNGSIKQILETNVVGRKGGINTGRIKAREVELAKDAKKGLESKEDIHGASKGLRVTEKDRKTGVGTEKTNPYDGVKEVMFFHIKGARHIQTRLIEPKTCNMNSGDVFVLVTPKYVHQWNGKNCSIMEKARGSEVSAVVQQWKELGCTANNVNVMDENREKPGAQLKAFWKILGDKKHIQKIEKVLDDKDFEKGILESNQFYEIECEDENNEDDECSLKLLPKFSGKVPSKKWLDSHKAYVLDFGTEVYSWIGRHTKGAPRKKAADIGLEHYNKGYACSTPIHPFNLNTKNENKSTHMERPEWSVYGRMAEKTENVAFRRKFYDWPDPVDLKVKTVEAKVHAQLTKEFTEPTTPNLMTIRARDLIQPTPEPLMILDGSFIGRGKGMRDEETLFRFGVTLNSLTVWQVAANSFEELPPERYGVFYSGEAYIIKWNFEIFRTGIRNLKGGKSKQEDSGKDRIFFFFWQGQDCSSSDKGTAALMTVEMDTEEGPQIPVQQGKEPPAFFQLFDGKMVIHAGKLSDDPSYKKNRMYWVRNEVDVETCLVEVKLSSASLRSRGCFVIINGEEKKLYLWQGIKASSSTIERSEQAAKNLQKNISKLGSKSFEMIHVSEGEEDNALWDTLGDEEDYMSYIEVAKTFDFTPRCFAFDSLHGYFRFTEITSTAYSPEHICPFPVLQNDLYELSQPGLVFIDLKYKMFLWQGWWPASDDETIDSKGPNTHAEKHRFDVNRKLAMESVMNYAEECGRNLSRIYLVFAGCEPLEFTNICPHWQQREEITNIQKEAGYQPGEKRKLQTVLEQLSKDEYTLEELKQKPLPEGVDPTRIEYYLNKEDFKKLFGVGKEEFPKLPRWKQIDLKKKTGLF</sequence>
<dbReference type="GO" id="GO:0051016">
    <property type="term" value="P:barbed-end actin filament capping"/>
    <property type="evidence" value="ECO:0007669"/>
    <property type="project" value="TreeGrafter"/>
</dbReference>
<protein>
    <recommendedName>
        <fullName evidence="4">HP domain-containing protein</fullName>
    </recommendedName>
</protein>
<dbReference type="AlphaFoldDB" id="A0A7M5X1J5"/>
<dbReference type="Gene3D" id="1.10.950.10">
    <property type="entry name" value="Villin headpiece domain"/>
    <property type="match status" value="1"/>
</dbReference>
<dbReference type="Proteomes" id="UP000594262">
    <property type="component" value="Unplaced"/>
</dbReference>
<evidence type="ECO:0000256" key="1">
    <source>
        <dbReference type="ARBA" id="ARBA00008418"/>
    </source>
</evidence>
<evidence type="ECO:0000256" key="3">
    <source>
        <dbReference type="SAM" id="MobiDB-lite"/>
    </source>
</evidence>
<reference evidence="5" key="1">
    <citation type="submission" date="2021-01" db="UniProtKB">
        <authorList>
            <consortium name="EnsemblMetazoa"/>
        </authorList>
    </citation>
    <scope>IDENTIFICATION</scope>
</reference>
<feature type="compositionally biased region" description="Acidic residues" evidence="3">
    <location>
        <begin position="55"/>
        <end position="72"/>
    </location>
</feature>
<proteinExistence type="inferred from homology"/>
<name>A0A7M5X1J5_9CNID</name>
<feature type="region of interest" description="Disordered" evidence="3">
    <location>
        <begin position="120"/>
        <end position="150"/>
    </location>
</feature>
<organism evidence="5 6">
    <name type="scientific">Clytia hemisphaerica</name>
    <dbReference type="NCBI Taxonomy" id="252671"/>
    <lineage>
        <taxon>Eukaryota</taxon>
        <taxon>Metazoa</taxon>
        <taxon>Cnidaria</taxon>
        <taxon>Hydrozoa</taxon>
        <taxon>Hydroidolina</taxon>
        <taxon>Leptothecata</taxon>
        <taxon>Obeliida</taxon>
        <taxon>Clytiidae</taxon>
        <taxon>Clytia</taxon>
    </lineage>
</organism>
<dbReference type="PANTHER" id="PTHR11977:SF45">
    <property type="entry name" value="SUPERVILLIN"/>
    <property type="match status" value="1"/>
</dbReference>
<dbReference type="SMART" id="SM00153">
    <property type="entry name" value="VHP"/>
    <property type="match status" value="1"/>
</dbReference>
<dbReference type="InterPro" id="IPR003128">
    <property type="entry name" value="Villin_headpiece"/>
</dbReference>
<dbReference type="OrthoDB" id="6017871at2759"/>
<dbReference type="SUPFAM" id="SSF55753">
    <property type="entry name" value="Actin depolymerizing proteins"/>
    <property type="match status" value="5"/>
</dbReference>
<dbReference type="GO" id="GO:0005546">
    <property type="term" value="F:phosphatidylinositol-4,5-bisphosphate binding"/>
    <property type="evidence" value="ECO:0007669"/>
    <property type="project" value="TreeGrafter"/>
</dbReference>
<dbReference type="RefSeq" id="XP_066921786.1">
    <property type="nucleotide sequence ID" value="XM_067065685.1"/>
</dbReference>
<dbReference type="GO" id="GO:0015629">
    <property type="term" value="C:actin cytoskeleton"/>
    <property type="evidence" value="ECO:0007669"/>
    <property type="project" value="TreeGrafter"/>
</dbReference>
<evidence type="ECO:0000256" key="2">
    <source>
        <dbReference type="SAM" id="Coils"/>
    </source>
</evidence>
<accession>A0A7M5X1J5</accession>
<dbReference type="GO" id="GO:0051014">
    <property type="term" value="P:actin filament severing"/>
    <property type="evidence" value="ECO:0007669"/>
    <property type="project" value="TreeGrafter"/>
</dbReference>
<evidence type="ECO:0000313" key="5">
    <source>
        <dbReference type="EnsemblMetazoa" id="CLYHEMP016325.1"/>
    </source>
</evidence>
<dbReference type="InterPro" id="IPR007122">
    <property type="entry name" value="Villin/Gelsolin"/>
</dbReference>
<dbReference type="GO" id="GO:0051015">
    <property type="term" value="F:actin filament binding"/>
    <property type="evidence" value="ECO:0007669"/>
    <property type="project" value="InterPro"/>
</dbReference>
<dbReference type="PANTHER" id="PTHR11977">
    <property type="entry name" value="VILLIN"/>
    <property type="match status" value="1"/>
</dbReference>
<dbReference type="SUPFAM" id="SSF47050">
    <property type="entry name" value="VHP, Villin headpiece domain"/>
    <property type="match status" value="1"/>
</dbReference>
<dbReference type="Pfam" id="PF00626">
    <property type="entry name" value="Gelsolin"/>
    <property type="match status" value="2"/>
</dbReference>
<keyword evidence="2" id="KW-0175">Coiled coil</keyword>
<dbReference type="EnsemblMetazoa" id="CLYHEMT016325.1">
    <property type="protein sequence ID" value="CLYHEMP016325.1"/>
    <property type="gene ID" value="CLYHEMG016325"/>
</dbReference>
<keyword evidence="6" id="KW-1185">Reference proteome</keyword>
<dbReference type="PROSITE" id="PS51089">
    <property type="entry name" value="HP"/>
    <property type="match status" value="1"/>
</dbReference>